<dbReference type="RefSeq" id="WP_061788927.1">
    <property type="nucleotide sequence ID" value="NZ_CP024996.1"/>
</dbReference>
<evidence type="ECO:0000313" key="1">
    <source>
        <dbReference type="EMBL" id="AYR23254.1"/>
    </source>
</evidence>
<dbReference type="Proteomes" id="UP000269199">
    <property type="component" value="Chromosome"/>
</dbReference>
<dbReference type="AlphaFoldDB" id="A0AAD0XG31"/>
<organism evidence="1 2">
    <name type="scientific">Herbaspirillum rubrisubalbicans</name>
    <dbReference type="NCBI Taxonomy" id="80842"/>
    <lineage>
        <taxon>Bacteria</taxon>
        <taxon>Pseudomonadati</taxon>
        <taxon>Pseudomonadota</taxon>
        <taxon>Betaproteobacteria</taxon>
        <taxon>Burkholderiales</taxon>
        <taxon>Oxalobacteraceae</taxon>
        <taxon>Herbaspirillum</taxon>
    </lineage>
</organism>
<proteinExistence type="predicted"/>
<gene>
    <name evidence="1" type="ORF">RC54_05205</name>
</gene>
<accession>A0AAD0XG31</accession>
<protein>
    <submittedName>
        <fullName evidence="1">Uncharacterized protein</fullName>
    </submittedName>
</protein>
<dbReference type="EMBL" id="CP024996">
    <property type="protein sequence ID" value="AYR23254.1"/>
    <property type="molecule type" value="Genomic_DNA"/>
</dbReference>
<reference evidence="1 2" key="1">
    <citation type="submission" date="2017-11" db="EMBL/GenBank/DDBJ databases">
        <title>Complete genome sequence of Herbaspirillum rubrisubalbicans DSM 11543.</title>
        <authorList>
            <person name="Chen M."/>
            <person name="An Q."/>
        </authorList>
    </citation>
    <scope>NUCLEOTIDE SEQUENCE [LARGE SCALE GENOMIC DNA]</scope>
    <source>
        <strain evidence="1 2">DSM 11543</strain>
    </source>
</reference>
<sequence>MTLRFTKLALWASVMIFTAWYLARPTIAIHYAADASQPVSYFYNAEHSITRDHLNPGQSVRFSTPMFPGKDFWVIVSTPFVNDEGVEIGPPFSRVDVYIDAQAHFRIEKHHGFLDRF</sequence>
<name>A0AAD0XG31_9BURK</name>
<evidence type="ECO:0000313" key="2">
    <source>
        <dbReference type="Proteomes" id="UP000269199"/>
    </source>
</evidence>